<accession>A0A812S041</accession>
<dbReference type="GO" id="GO:0004252">
    <property type="term" value="F:serine-type endopeptidase activity"/>
    <property type="evidence" value="ECO:0007669"/>
    <property type="project" value="UniProtKB-UniRule"/>
</dbReference>
<dbReference type="Proteomes" id="UP000649617">
    <property type="component" value="Unassembled WGS sequence"/>
</dbReference>
<dbReference type="Gene3D" id="3.40.50.1820">
    <property type="entry name" value="alpha/beta hydrolase"/>
    <property type="match status" value="1"/>
</dbReference>
<keyword evidence="5 6" id="KW-0720">Serine protease</keyword>
<comment type="catalytic activity">
    <reaction evidence="1">
        <text>Hydrolysis of Pro-|-Xaa &gt;&gt; Ala-|-Xaa in oligopeptides.</text>
        <dbReference type="EC" id="3.4.21.26"/>
    </reaction>
</comment>
<dbReference type="OrthoDB" id="248387at2759"/>
<proteinExistence type="inferred from homology"/>
<keyword evidence="3 6" id="KW-0645">Protease</keyword>
<comment type="caution">
    <text evidence="9">The sequence shown here is derived from an EMBL/GenBank/DDBJ whole genome shotgun (WGS) entry which is preliminary data.</text>
</comment>
<evidence type="ECO:0000256" key="4">
    <source>
        <dbReference type="ARBA" id="ARBA00022801"/>
    </source>
</evidence>
<name>A0A812S041_SYMPI</name>
<dbReference type="PROSITE" id="PS00708">
    <property type="entry name" value="PRO_ENDOPEP_SER"/>
    <property type="match status" value="1"/>
</dbReference>
<protein>
    <recommendedName>
        <fullName evidence="6">Prolyl endopeptidase</fullName>
        <ecNumber evidence="6">3.4.21.-</ecNumber>
    </recommendedName>
</protein>
<dbReference type="GO" id="GO:0006508">
    <property type="term" value="P:proteolysis"/>
    <property type="evidence" value="ECO:0007669"/>
    <property type="project" value="UniProtKB-KW"/>
</dbReference>
<organism evidence="9 10">
    <name type="scientific">Symbiodinium pilosum</name>
    <name type="common">Dinoflagellate</name>
    <dbReference type="NCBI Taxonomy" id="2952"/>
    <lineage>
        <taxon>Eukaryota</taxon>
        <taxon>Sar</taxon>
        <taxon>Alveolata</taxon>
        <taxon>Dinophyceae</taxon>
        <taxon>Suessiales</taxon>
        <taxon>Symbiodiniaceae</taxon>
        <taxon>Symbiodinium</taxon>
    </lineage>
</organism>
<dbReference type="InterPro" id="IPR023302">
    <property type="entry name" value="Pept_S9A_N"/>
</dbReference>
<dbReference type="Pfam" id="PF00326">
    <property type="entry name" value="Peptidase_S9"/>
    <property type="match status" value="1"/>
</dbReference>
<gene>
    <name evidence="9" type="ORF">SPIL2461_LOCUS11388</name>
</gene>
<dbReference type="InterPro" id="IPR051167">
    <property type="entry name" value="Prolyl_oligopep/macrocyclase"/>
</dbReference>
<dbReference type="FunFam" id="3.40.50.1820:FF:000005">
    <property type="entry name" value="Prolyl endopeptidase"/>
    <property type="match status" value="1"/>
</dbReference>
<dbReference type="SUPFAM" id="SSF53474">
    <property type="entry name" value="alpha/beta-Hydrolases"/>
    <property type="match status" value="1"/>
</dbReference>
<evidence type="ECO:0000259" key="8">
    <source>
        <dbReference type="Pfam" id="PF02897"/>
    </source>
</evidence>
<dbReference type="InterPro" id="IPR029058">
    <property type="entry name" value="AB_hydrolase_fold"/>
</dbReference>
<dbReference type="GO" id="GO:0070012">
    <property type="term" value="F:oligopeptidase activity"/>
    <property type="evidence" value="ECO:0007669"/>
    <property type="project" value="TreeGrafter"/>
</dbReference>
<dbReference type="SUPFAM" id="SSF50993">
    <property type="entry name" value="Peptidase/esterase 'gauge' domain"/>
    <property type="match status" value="1"/>
</dbReference>
<dbReference type="InterPro" id="IPR001375">
    <property type="entry name" value="Peptidase_S9_cat"/>
</dbReference>
<evidence type="ECO:0000256" key="5">
    <source>
        <dbReference type="ARBA" id="ARBA00022825"/>
    </source>
</evidence>
<dbReference type="EMBL" id="CAJNIZ010022223">
    <property type="protein sequence ID" value="CAE7459271.1"/>
    <property type="molecule type" value="Genomic_DNA"/>
</dbReference>
<evidence type="ECO:0000313" key="10">
    <source>
        <dbReference type="Proteomes" id="UP000649617"/>
    </source>
</evidence>
<dbReference type="PANTHER" id="PTHR42881:SF2">
    <property type="entry name" value="PROLYL ENDOPEPTIDASE"/>
    <property type="match status" value="1"/>
</dbReference>
<dbReference type="Pfam" id="PF02897">
    <property type="entry name" value="Peptidase_S9_N"/>
    <property type="match status" value="1"/>
</dbReference>
<dbReference type="PANTHER" id="PTHR42881">
    <property type="entry name" value="PROLYL ENDOPEPTIDASE"/>
    <property type="match status" value="1"/>
</dbReference>
<keyword evidence="10" id="KW-1185">Reference proteome</keyword>
<feature type="domain" description="Peptidase S9 prolyl oligopeptidase catalytic" evidence="7">
    <location>
        <begin position="469"/>
        <end position="681"/>
    </location>
</feature>
<dbReference type="AlphaFoldDB" id="A0A812S041"/>
<reference evidence="9" key="1">
    <citation type="submission" date="2021-02" db="EMBL/GenBank/DDBJ databases">
        <authorList>
            <person name="Dougan E. K."/>
            <person name="Rhodes N."/>
            <person name="Thang M."/>
            <person name="Chan C."/>
        </authorList>
    </citation>
    <scope>NUCLEOTIDE SEQUENCE</scope>
</reference>
<dbReference type="GO" id="GO:0005829">
    <property type="term" value="C:cytosol"/>
    <property type="evidence" value="ECO:0007669"/>
    <property type="project" value="TreeGrafter"/>
</dbReference>
<evidence type="ECO:0000256" key="2">
    <source>
        <dbReference type="ARBA" id="ARBA00005228"/>
    </source>
</evidence>
<evidence type="ECO:0000313" key="9">
    <source>
        <dbReference type="EMBL" id="CAE7459271.1"/>
    </source>
</evidence>
<evidence type="ECO:0000256" key="3">
    <source>
        <dbReference type="ARBA" id="ARBA00022670"/>
    </source>
</evidence>
<dbReference type="InterPro" id="IPR002471">
    <property type="entry name" value="Pept_S9_AS"/>
</dbReference>
<dbReference type="Gene3D" id="2.130.10.120">
    <property type="entry name" value="Prolyl oligopeptidase, N-terminal domain"/>
    <property type="match status" value="1"/>
</dbReference>
<evidence type="ECO:0000256" key="6">
    <source>
        <dbReference type="RuleBase" id="RU368024"/>
    </source>
</evidence>
<keyword evidence="4 6" id="KW-0378">Hydrolase</keyword>
<feature type="domain" description="Peptidase S9A N-terminal" evidence="8">
    <location>
        <begin position="5"/>
        <end position="411"/>
    </location>
</feature>
<dbReference type="EC" id="3.4.21.-" evidence="6"/>
<comment type="similarity">
    <text evidence="2 6">Belongs to the peptidase S9A family.</text>
</comment>
<evidence type="ECO:0000259" key="7">
    <source>
        <dbReference type="Pfam" id="PF00326"/>
    </source>
</evidence>
<sequence>MLVYPPTETVDQVDDYHGTKVADPYRWLENDVRRDAQVRAWVDAQQKFTGDYLRRLPERADLHDRLTQLWDTPRYGVPVKRGGQYFYSFNDGLMNQAQVLVQTGLDSAPRVLLDPNKWSDTGTTALAAYFVSPDGRYLAYLVQVDGSDWREARVLDVSSGEDCDDTLNWLKFTGLSWAADGTGFYYSRFPQGTDDKFHQVAQNNAVYFHRLGTQQSDDTLVFNNSEQPHWRYDAQVTRDGAYLVIDVGIGTDRRNQVLVQHLEADQNPWFLVEGFADHLACLGHVEGELYFLTDQNAPNGRVIAVRPETGVEALQQAREIVSESGNVLDSAQMCGTQLILRYLQDASSSLKIVDLQGDNAESVDLPGLGGVQTVTSRQWDDEVFFDFSALNHPPAVYHLSLEDQRLEVFKQVQVALDVSDFVLKQVFFESKDGTRVPMFICHKTGIELNGQNPTLLYGYGGFNVSLTPDFSISRVLWMEQGGVFAIANLRGGGEYGETWHAAGTRLQKQNVFDDFIAAAQYLIDAGYTRPAHLGVMGGSNGGLLVGAVVNQRPELFGAALALVGVMDMLRFHHFTAGVYWIDDYGSANDADEFDALYAYSPYHNLKPRTYPPMLVGTADTDDRVVPGHSFKYAARLQAVQQGDAPVLLRVESAAGHGLGTPTSKLINEYADYWAFLFHHLKA</sequence>
<dbReference type="InterPro" id="IPR002470">
    <property type="entry name" value="Peptidase_S9A"/>
</dbReference>
<evidence type="ECO:0000256" key="1">
    <source>
        <dbReference type="ARBA" id="ARBA00001070"/>
    </source>
</evidence>
<dbReference type="PRINTS" id="PR00862">
    <property type="entry name" value="PROLIGOPTASE"/>
</dbReference>